<proteinExistence type="predicted"/>
<evidence type="ECO:0000313" key="2">
    <source>
        <dbReference type="Proteomes" id="UP001145114"/>
    </source>
</evidence>
<feature type="non-terminal residue" evidence="1">
    <location>
        <position position="1"/>
    </location>
</feature>
<dbReference type="EMBL" id="JAMZIH010001848">
    <property type="protein sequence ID" value="KAJ1677853.1"/>
    <property type="molecule type" value="Genomic_DNA"/>
</dbReference>
<protein>
    <submittedName>
        <fullName evidence="1">Uncharacterized protein</fullName>
    </submittedName>
</protein>
<keyword evidence="2" id="KW-1185">Reference proteome</keyword>
<organism evidence="1 2">
    <name type="scientific">Spiromyces aspiralis</name>
    <dbReference type="NCBI Taxonomy" id="68401"/>
    <lineage>
        <taxon>Eukaryota</taxon>
        <taxon>Fungi</taxon>
        <taxon>Fungi incertae sedis</taxon>
        <taxon>Zoopagomycota</taxon>
        <taxon>Kickxellomycotina</taxon>
        <taxon>Kickxellomycetes</taxon>
        <taxon>Kickxellales</taxon>
        <taxon>Kickxellaceae</taxon>
        <taxon>Spiromyces</taxon>
    </lineage>
</organism>
<dbReference type="Proteomes" id="UP001145114">
    <property type="component" value="Unassembled WGS sequence"/>
</dbReference>
<reference evidence="1" key="1">
    <citation type="submission" date="2022-06" db="EMBL/GenBank/DDBJ databases">
        <title>Phylogenomic reconstructions and comparative analyses of Kickxellomycotina fungi.</title>
        <authorList>
            <person name="Reynolds N.K."/>
            <person name="Stajich J.E."/>
            <person name="Barry K."/>
            <person name="Grigoriev I.V."/>
            <person name="Crous P."/>
            <person name="Smith M.E."/>
        </authorList>
    </citation>
    <scope>NUCLEOTIDE SEQUENCE</scope>
    <source>
        <strain evidence="1">RSA 2271</strain>
    </source>
</reference>
<accession>A0ACC1HQ20</accession>
<sequence length="226" mass="25869">KYVEAQIELFESETHEEVPQELQQEIRDMLMLHPDHTRVHYLSYLYYAQHGDWEQAERSLRHYFDTYQSFDGTGSAYQYALLNLAILNIRFGLVTEARKVLEEAKDMARDSRDNICLLYLASWEKRLELGKPTILPLPSSENARSVDNLGRDLEALSIQAVRERAPQVQALTELQIAMKHIGSGKCPTFVFEALAKATALCYCFDLKLQASIALAVANAWHTYGKQ</sequence>
<comment type="caution">
    <text evidence="1">The sequence shown here is derived from an EMBL/GenBank/DDBJ whole genome shotgun (WGS) entry which is preliminary data.</text>
</comment>
<evidence type="ECO:0000313" key="1">
    <source>
        <dbReference type="EMBL" id="KAJ1677853.1"/>
    </source>
</evidence>
<name>A0ACC1HQ20_9FUNG</name>
<gene>
    <name evidence="1" type="ORF">EV182_005304</name>
</gene>